<dbReference type="InterPro" id="IPR055060">
    <property type="entry name" value="ACOX_C_alpha1"/>
</dbReference>
<dbReference type="GO" id="GO:0003997">
    <property type="term" value="F:acyl-CoA oxidase activity"/>
    <property type="evidence" value="ECO:0007669"/>
    <property type="project" value="UniProtKB-EC"/>
</dbReference>
<evidence type="ECO:0000256" key="14">
    <source>
        <dbReference type="PIRNR" id="PIRNR000168"/>
    </source>
</evidence>
<evidence type="ECO:0000256" key="10">
    <source>
        <dbReference type="ARBA" id="ARBA00022840"/>
    </source>
</evidence>
<evidence type="ECO:0000256" key="5">
    <source>
        <dbReference type="ARBA" id="ARBA00006288"/>
    </source>
</evidence>
<evidence type="ECO:0000256" key="15">
    <source>
        <dbReference type="PIRSR" id="PIRSR000168-1"/>
    </source>
</evidence>
<comment type="pathway">
    <text evidence="4">Lipid metabolism; peroxisomal fatty acid beta-oxidation.</text>
</comment>
<keyword evidence="9" id="KW-0276">Fatty acid metabolism</keyword>
<dbReference type="InterPro" id="IPR006091">
    <property type="entry name" value="Acyl-CoA_Oxase/DH_mid-dom"/>
</dbReference>
<keyword evidence="11" id="KW-0560">Oxidoreductase</keyword>
<dbReference type="FunFam" id="2.40.110.10:FF:000003">
    <property type="entry name" value="Acyl-coenzyme A oxidase"/>
    <property type="match status" value="1"/>
</dbReference>
<feature type="binding site" evidence="16">
    <location>
        <position position="148"/>
    </location>
    <ligand>
        <name>FAD</name>
        <dbReference type="ChEBI" id="CHEBI:57692"/>
    </ligand>
</feature>
<dbReference type="InterPro" id="IPR046373">
    <property type="entry name" value="Acyl-CoA_Oxase/DH_mid-dom_sf"/>
</dbReference>
<evidence type="ECO:0000313" key="22">
    <source>
        <dbReference type="Proteomes" id="UP000271241"/>
    </source>
</evidence>
<evidence type="ECO:0000259" key="17">
    <source>
        <dbReference type="Pfam" id="PF01756"/>
    </source>
</evidence>
<dbReference type="InterPro" id="IPR002655">
    <property type="entry name" value="Acyl-CoA_oxidase_C"/>
</dbReference>
<dbReference type="AlphaFoldDB" id="A0A4P9XPS5"/>
<dbReference type="GO" id="GO:0005524">
    <property type="term" value="F:ATP binding"/>
    <property type="evidence" value="ECO:0007669"/>
    <property type="project" value="UniProtKB-KW"/>
</dbReference>
<dbReference type="GO" id="GO:0033540">
    <property type="term" value="P:fatty acid beta-oxidation using acyl-CoA oxidase"/>
    <property type="evidence" value="ECO:0007669"/>
    <property type="project" value="UniProtKB-UniPathway"/>
</dbReference>
<feature type="binding site" evidence="16">
    <location>
        <position position="187"/>
    </location>
    <ligand>
        <name>FAD</name>
        <dbReference type="ChEBI" id="CHEBI:57692"/>
    </ligand>
</feature>
<keyword evidence="12" id="KW-0443">Lipid metabolism</keyword>
<dbReference type="FunFam" id="1.20.140.10:FF:000013">
    <property type="entry name" value="Acyl-coenzyme A oxidase"/>
    <property type="match status" value="1"/>
</dbReference>
<dbReference type="FunFam" id="1.10.540.10:FF:000006">
    <property type="entry name" value="Acyl-coenzyme A oxidase"/>
    <property type="match status" value="1"/>
</dbReference>
<comment type="catalytic activity">
    <reaction evidence="1">
        <text>a 2,3-saturated acyl-CoA + O2 = a (2E)-enoyl-CoA + H2O2</text>
        <dbReference type="Rhea" id="RHEA:38959"/>
        <dbReference type="ChEBI" id="CHEBI:15379"/>
        <dbReference type="ChEBI" id="CHEBI:16240"/>
        <dbReference type="ChEBI" id="CHEBI:58856"/>
        <dbReference type="ChEBI" id="CHEBI:65111"/>
        <dbReference type="EC" id="1.3.3.6"/>
    </reaction>
</comment>
<comment type="cofactor">
    <cofactor evidence="2">
        <name>FAD</name>
        <dbReference type="ChEBI" id="CHEBI:57692"/>
    </cofactor>
</comment>
<dbReference type="InterPro" id="IPR012258">
    <property type="entry name" value="Acyl-CoA_oxidase"/>
</dbReference>
<evidence type="ECO:0000259" key="20">
    <source>
        <dbReference type="Pfam" id="PF22924"/>
    </source>
</evidence>
<proteinExistence type="inferred from homology"/>
<evidence type="ECO:0000256" key="4">
    <source>
        <dbReference type="ARBA" id="ARBA00004846"/>
    </source>
</evidence>
<dbReference type="InterPro" id="IPR009100">
    <property type="entry name" value="AcylCoA_DH/oxidase_NM_dom_sf"/>
</dbReference>
<dbReference type="SUPFAM" id="SSF56645">
    <property type="entry name" value="Acyl-CoA dehydrogenase NM domain-like"/>
    <property type="match status" value="1"/>
</dbReference>
<evidence type="ECO:0000313" key="21">
    <source>
        <dbReference type="EMBL" id="RKP08017.1"/>
    </source>
</evidence>
<dbReference type="PANTHER" id="PTHR10909:SF250">
    <property type="entry name" value="PEROXISOMAL ACYL-COENZYME A OXIDASE 1"/>
    <property type="match status" value="1"/>
</dbReference>
<evidence type="ECO:0000256" key="9">
    <source>
        <dbReference type="ARBA" id="ARBA00022832"/>
    </source>
</evidence>
<dbReference type="GO" id="GO:0005777">
    <property type="term" value="C:peroxisome"/>
    <property type="evidence" value="ECO:0007669"/>
    <property type="project" value="UniProtKB-SubCell"/>
</dbReference>
<dbReference type="FunFam" id="1.20.140.10:FF:000005">
    <property type="entry name" value="Acyl-coenzyme A oxidase"/>
    <property type="match status" value="1"/>
</dbReference>
<accession>A0A4P9XPS5</accession>
<keyword evidence="22" id="KW-1185">Reference proteome</keyword>
<keyword evidence="7" id="KW-0547">Nucleotide-binding</keyword>
<evidence type="ECO:0000256" key="13">
    <source>
        <dbReference type="ARBA" id="ARBA00023140"/>
    </source>
</evidence>
<evidence type="ECO:0000256" key="11">
    <source>
        <dbReference type="ARBA" id="ARBA00023002"/>
    </source>
</evidence>
<comment type="similarity">
    <text evidence="5 14">Belongs to the acyl-CoA oxidase family.</text>
</comment>
<evidence type="ECO:0000256" key="3">
    <source>
        <dbReference type="ARBA" id="ARBA00004275"/>
    </source>
</evidence>
<dbReference type="PANTHER" id="PTHR10909">
    <property type="entry name" value="ELECTRON TRANSPORT OXIDOREDUCTASE"/>
    <property type="match status" value="1"/>
</dbReference>
<feature type="domain" description="Acyl-CoA oxidase/dehydrogenase middle" evidence="18">
    <location>
        <begin position="144"/>
        <end position="252"/>
    </location>
</feature>
<evidence type="ECO:0000256" key="16">
    <source>
        <dbReference type="PIRSR" id="PIRSR000168-2"/>
    </source>
</evidence>
<dbReference type="Gene3D" id="1.20.140.10">
    <property type="entry name" value="Butyryl-CoA Dehydrogenase, subunit A, domain 3"/>
    <property type="match status" value="2"/>
</dbReference>
<dbReference type="STRING" id="78915.A0A4P9XPS5"/>
<dbReference type="InterPro" id="IPR029320">
    <property type="entry name" value="Acyl-CoA_ox_N"/>
</dbReference>
<dbReference type="Pfam" id="PF01756">
    <property type="entry name" value="ACOX"/>
    <property type="match status" value="1"/>
</dbReference>
<dbReference type="Pfam" id="PF14749">
    <property type="entry name" value="Acyl-CoA_ox_N"/>
    <property type="match status" value="1"/>
</dbReference>
<dbReference type="Pfam" id="PF02770">
    <property type="entry name" value="Acyl-CoA_dh_M"/>
    <property type="match status" value="1"/>
</dbReference>
<comment type="subcellular location">
    <subcellularLocation>
        <location evidence="3">Peroxisome</location>
    </subcellularLocation>
</comment>
<evidence type="ECO:0000256" key="12">
    <source>
        <dbReference type="ARBA" id="ARBA00023098"/>
    </source>
</evidence>
<dbReference type="OrthoDB" id="538336at2759"/>
<feature type="domain" description="Acyl-coenzyme A oxidase N-terminal" evidence="19">
    <location>
        <begin position="28"/>
        <end position="142"/>
    </location>
</feature>
<evidence type="ECO:0000256" key="7">
    <source>
        <dbReference type="ARBA" id="ARBA00022741"/>
    </source>
</evidence>
<dbReference type="InterPro" id="IPR036250">
    <property type="entry name" value="AcylCo_DH-like_C"/>
</dbReference>
<dbReference type="Gene3D" id="2.40.110.10">
    <property type="entry name" value="Butyryl-CoA Dehydrogenase, subunit A, domain 2"/>
    <property type="match status" value="1"/>
</dbReference>
<dbReference type="Gene3D" id="1.10.540.10">
    <property type="entry name" value="Acyl-CoA dehydrogenase/oxidase, N-terminal domain"/>
    <property type="match status" value="1"/>
</dbReference>
<feature type="active site" description="Proton acceptor" evidence="15">
    <location>
        <position position="436"/>
    </location>
</feature>
<dbReference type="Pfam" id="PF22924">
    <property type="entry name" value="ACOX_C_alpha1"/>
    <property type="match status" value="1"/>
</dbReference>
<sequence length="704" mass="78443">MKFPKHLKPAGPQGTELLARERSGASFDVEQLTRFMYGREHLERQAEILKLLEHDPAFDKTNRYYSSREERLHHAFGKEKRFVELCMENKWGYNEIATAEYLIDESGPFTLHRTMFIPTLQGQCNAEQRRKFLLKALNYEIIGCYAQTELGHGSNVQGLETVATYLPETQEFELHSPTLTASKWWIGSLGLAATHAVVVARLVTKGKDYGPHTFIVPLRSQVDHKPLPGVTVGDVGPKFGVNTIDNGFLLFDRYRIPHDHMLAKYSRVTLDGDYIKPPNEKLSYGTMVFVRANIVRSVGLFLARAVTVATRYSAVRRQFVDSTIPSVDPAGTETQVINYTTLQARLFPAIAQAYALLITGQWMMHMYEEFTARLADGDLEMLADVHASSSGLKSLTSNIAIEGIEMCRRACGGHGFSAFSGLTSFYADVLPNVTWEGDNFILTQQTTRYLLKTFRDVVKELRTGAAAAVSEKQSVQNQTSAYLRAYLVSKHGAGAAPAWPVNTPEDLLRPELLVLAFAHRAARLVERAAQRLGPEGNSWNDSLVEVHRASEAHCQLLLVRNFVDVATRSSVPEGLRAPLNALCALFALTTLEKVGFVDLFEDGYLSSQQADWVRSRIHQLLGEIRPNAVALVDAFALPDYLLHSALGRSDGRVYESMTEMAEREPANAGDVYPVAAQTVRAVLDGAQARKERRRRAKAQAQAKL</sequence>
<evidence type="ECO:0000256" key="6">
    <source>
        <dbReference type="ARBA" id="ARBA00022630"/>
    </source>
</evidence>
<feature type="domain" description="Acyl-CoA oxidase C-terminal" evidence="17">
    <location>
        <begin position="510"/>
        <end position="682"/>
    </location>
</feature>
<evidence type="ECO:0000256" key="2">
    <source>
        <dbReference type="ARBA" id="ARBA00001974"/>
    </source>
</evidence>
<keyword evidence="13" id="KW-0576">Peroxisome</keyword>
<evidence type="ECO:0000256" key="8">
    <source>
        <dbReference type="ARBA" id="ARBA00022827"/>
    </source>
</evidence>
<keyword evidence="6 14" id="KW-0285">Flavoprotein</keyword>
<keyword evidence="10" id="KW-0067">ATP-binding</keyword>
<reference evidence="22" key="1">
    <citation type="journal article" date="2018" name="Nat. Microbiol.">
        <title>Leveraging single-cell genomics to expand the fungal tree of life.</title>
        <authorList>
            <person name="Ahrendt S.R."/>
            <person name="Quandt C.A."/>
            <person name="Ciobanu D."/>
            <person name="Clum A."/>
            <person name="Salamov A."/>
            <person name="Andreopoulos B."/>
            <person name="Cheng J.F."/>
            <person name="Woyke T."/>
            <person name="Pelin A."/>
            <person name="Henrissat B."/>
            <person name="Reynolds N.K."/>
            <person name="Benny G.L."/>
            <person name="Smith M.E."/>
            <person name="James T.Y."/>
            <person name="Grigoriev I.V."/>
        </authorList>
    </citation>
    <scope>NUCLEOTIDE SEQUENCE [LARGE SCALE GENOMIC DNA]</scope>
    <source>
        <strain evidence="22">RSA 1356</strain>
    </source>
</reference>
<dbReference type="PIRSF" id="PIRSF000168">
    <property type="entry name" value="Acyl-CoA_oxidase"/>
    <property type="match status" value="1"/>
</dbReference>
<evidence type="ECO:0000259" key="19">
    <source>
        <dbReference type="Pfam" id="PF14749"/>
    </source>
</evidence>
<dbReference type="GO" id="GO:0071949">
    <property type="term" value="F:FAD binding"/>
    <property type="evidence" value="ECO:0007669"/>
    <property type="project" value="InterPro"/>
</dbReference>
<feature type="domain" description="Acyl-CoA oxidase C-alpha1" evidence="20">
    <location>
        <begin position="284"/>
        <end position="451"/>
    </location>
</feature>
<gene>
    <name evidence="21" type="ORF">THASP1DRAFT_30170</name>
</gene>
<dbReference type="InterPro" id="IPR037069">
    <property type="entry name" value="AcylCoA_DH/ox_N_sf"/>
</dbReference>
<keyword evidence="8 14" id="KW-0274">FAD</keyword>
<name>A0A4P9XPS5_9FUNG</name>
<dbReference type="GO" id="GO:0005504">
    <property type="term" value="F:fatty acid binding"/>
    <property type="evidence" value="ECO:0007669"/>
    <property type="project" value="TreeGrafter"/>
</dbReference>
<evidence type="ECO:0000256" key="1">
    <source>
        <dbReference type="ARBA" id="ARBA00001201"/>
    </source>
</evidence>
<evidence type="ECO:0000259" key="18">
    <source>
        <dbReference type="Pfam" id="PF02770"/>
    </source>
</evidence>
<dbReference type="EMBL" id="KZ992647">
    <property type="protein sequence ID" value="RKP08017.1"/>
    <property type="molecule type" value="Genomic_DNA"/>
</dbReference>
<dbReference type="GO" id="GO:0055088">
    <property type="term" value="P:lipid homeostasis"/>
    <property type="evidence" value="ECO:0007669"/>
    <property type="project" value="TreeGrafter"/>
</dbReference>
<dbReference type="SUPFAM" id="SSF47203">
    <property type="entry name" value="Acyl-CoA dehydrogenase C-terminal domain-like"/>
    <property type="match status" value="2"/>
</dbReference>
<protein>
    <recommendedName>
        <fullName evidence="14">Acyl-coenzyme A oxidase</fullName>
    </recommendedName>
</protein>
<dbReference type="Proteomes" id="UP000271241">
    <property type="component" value="Unassembled WGS sequence"/>
</dbReference>
<organism evidence="21 22">
    <name type="scientific">Thamnocephalis sphaerospora</name>
    <dbReference type="NCBI Taxonomy" id="78915"/>
    <lineage>
        <taxon>Eukaryota</taxon>
        <taxon>Fungi</taxon>
        <taxon>Fungi incertae sedis</taxon>
        <taxon>Zoopagomycota</taxon>
        <taxon>Zoopagomycotina</taxon>
        <taxon>Zoopagomycetes</taxon>
        <taxon>Zoopagales</taxon>
        <taxon>Sigmoideomycetaceae</taxon>
        <taxon>Thamnocephalis</taxon>
    </lineage>
</organism>
<dbReference type="UniPathway" id="UPA00661"/>